<evidence type="ECO:0000256" key="3">
    <source>
        <dbReference type="ARBA" id="ARBA00023015"/>
    </source>
</evidence>
<dbReference type="PANTHER" id="PTHR47994:SF5">
    <property type="entry name" value="F14D16.11-RELATED"/>
    <property type="match status" value="1"/>
</dbReference>
<dbReference type="KEGG" id="aly:9322134"/>
<feature type="domain" description="HTH myb-type" evidence="8">
    <location>
        <begin position="62"/>
        <end position="116"/>
    </location>
</feature>
<keyword evidence="3" id="KW-0805">Transcription regulation</keyword>
<keyword evidence="10" id="KW-1185">Reference proteome</keyword>
<dbReference type="HOGENOM" id="CLU_028567_23_2_1"/>
<feature type="domain" description="HTH myb-type" evidence="8">
    <location>
        <begin position="9"/>
        <end position="61"/>
    </location>
</feature>
<feature type="domain" description="Myb-like" evidence="7">
    <location>
        <begin position="9"/>
        <end position="61"/>
    </location>
</feature>
<dbReference type="SMART" id="SM00717">
    <property type="entry name" value="SANT"/>
    <property type="match status" value="2"/>
</dbReference>
<dbReference type="Pfam" id="PF00249">
    <property type="entry name" value="Myb_DNA-binding"/>
    <property type="match status" value="2"/>
</dbReference>
<dbReference type="FunFam" id="1.10.10.60:FF:000121">
    <property type="entry name" value="Myb transcription factor"/>
    <property type="match status" value="1"/>
</dbReference>
<evidence type="ECO:0008006" key="11">
    <source>
        <dbReference type="Google" id="ProtNLM"/>
    </source>
</evidence>
<dbReference type="EMBL" id="GL348715">
    <property type="protein sequence ID" value="EFH62327.1"/>
    <property type="molecule type" value="Genomic_DNA"/>
</dbReference>
<dbReference type="Proteomes" id="UP000008694">
    <property type="component" value="Unassembled WGS sequence"/>
</dbReference>
<evidence type="ECO:0000259" key="7">
    <source>
        <dbReference type="PROSITE" id="PS50090"/>
    </source>
</evidence>
<dbReference type="Gramene" id="scaffold_303957.1">
    <property type="protein sequence ID" value="scaffold_303957.1"/>
    <property type="gene ID" value="scaffold_303957.1"/>
</dbReference>
<dbReference type="eggNOG" id="KOG0048">
    <property type="taxonomic scope" value="Eukaryota"/>
</dbReference>
<dbReference type="InterPro" id="IPR009057">
    <property type="entry name" value="Homeodomain-like_sf"/>
</dbReference>
<dbReference type="GO" id="GO:0000976">
    <property type="term" value="F:transcription cis-regulatory region binding"/>
    <property type="evidence" value="ECO:0007669"/>
    <property type="project" value="EnsemblPlants"/>
</dbReference>
<feature type="domain" description="Myb-like" evidence="7">
    <location>
        <begin position="62"/>
        <end position="112"/>
    </location>
</feature>
<evidence type="ECO:0000259" key="8">
    <source>
        <dbReference type="PROSITE" id="PS51294"/>
    </source>
</evidence>
<evidence type="ECO:0000256" key="6">
    <source>
        <dbReference type="ARBA" id="ARBA00023242"/>
    </source>
</evidence>
<keyword evidence="2" id="KW-0677">Repeat</keyword>
<evidence type="ECO:0000256" key="2">
    <source>
        <dbReference type="ARBA" id="ARBA00022737"/>
    </source>
</evidence>
<evidence type="ECO:0000313" key="9">
    <source>
        <dbReference type="EMBL" id="EFH62327.1"/>
    </source>
</evidence>
<sequence length="269" mass="30923">MGRSPCCEKEHMNKGAWTKEEDERLVSYIKSHGEGCWRSLPRAAGLLRCGKSCRLRWINYLRPDLKRGNFTHDEDELIVKLHSLLGNKWSLIAARLPGRTDNEIKNYWNTHIKRKLLSKGIDPATHRAINEAKVSDLKKKEDQIVKDVSFGSKFEKIEKSGDKKQNKHIRNGLVCKEERVVVEENICPDLNLELRISPPWQNQREISPCTASRFYMENGMECSSESVKCQTEDSSSISYSSIDISSSNVGYDFLGLKTRILDFRSLEMK</sequence>
<evidence type="ECO:0000256" key="1">
    <source>
        <dbReference type="ARBA" id="ARBA00004123"/>
    </source>
</evidence>
<dbReference type="Gene3D" id="1.10.10.60">
    <property type="entry name" value="Homeodomain-like"/>
    <property type="match status" value="2"/>
</dbReference>
<keyword evidence="6" id="KW-0539">Nucleus</keyword>
<dbReference type="AlphaFoldDB" id="D7L7N3"/>
<organism evidence="10">
    <name type="scientific">Arabidopsis lyrata subsp. lyrata</name>
    <name type="common">Lyre-leaved rock-cress</name>
    <dbReference type="NCBI Taxonomy" id="81972"/>
    <lineage>
        <taxon>Eukaryota</taxon>
        <taxon>Viridiplantae</taxon>
        <taxon>Streptophyta</taxon>
        <taxon>Embryophyta</taxon>
        <taxon>Tracheophyta</taxon>
        <taxon>Spermatophyta</taxon>
        <taxon>Magnoliopsida</taxon>
        <taxon>eudicotyledons</taxon>
        <taxon>Gunneridae</taxon>
        <taxon>Pentapetalae</taxon>
        <taxon>rosids</taxon>
        <taxon>malvids</taxon>
        <taxon>Brassicales</taxon>
        <taxon>Brassicaceae</taxon>
        <taxon>Camelineae</taxon>
        <taxon>Arabidopsis</taxon>
    </lineage>
</organism>
<dbReference type="GO" id="GO:0005634">
    <property type="term" value="C:nucleus"/>
    <property type="evidence" value="ECO:0007669"/>
    <property type="project" value="UniProtKB-SubCell"/>
</dbReference>
<evidence type="ECO:0000256" key="4">
    <source>
        <dbReference type="ARBA" id="ARBA00023125"/>
    </source>
</evidence>
<name>D7L7N3_ARALL</name>
<dbReference type="OrthoDB" id="2143914at2759"/>
<proteinExistence type="predicted"/>
<dbReference type="PROSITE" id="PS51294">
    <property type="entry name" value="HTH_MYB"/>
    <property type="match status" value="2"/>
</dbReference>
<keyword evidence="5" id="KW-0804">Transcription</keyword>
<dbReference type="GO" id="GO:1900384">
    <property type="term" value="P:regulation of flavonol biosynthetic process"/>
    <property type="evidence" value="ECO:0007669"/>
    <property type="project" value="EnsemblPlants"/>
</dbReference>
<dbReference type="InterPro" id="IPR001005">
    <property type="entry name" value="SANT/Myb"/>
</dbReference>
<dbReference type="FunFam" id="1.10.10.60:FF:000157">
    <property type="entry name" value="Myb transcription factor"/>
    <property type="match status" value="1"/>
</dbReference>
<accession>D7L7N3</accession>
<reference evidence="10" key="1">
    <citation type="journal article" date="2011" name="Nat. Genet.">
        <title>The Arabidopsis lyrata genome sequence and the basis of rapid genome size change.</title>
        <authorList>
            <person name="Hu T.T."/>
            <person name="Pattyn P."/>
            <person name="Bakker E.G."/>
            <person name="Cao J."/>
            <person name="Cheng J.-F."/>
            <person name="Clark R.M."/>
            <person name="Fahlgren N."/>
            <person name="Fawcett J.A."/>
            <person name="Grimwood J."/>
            <person name="Gundlach H."/>
            <person name="Haberer G."/>
            <person name="Hollister J.D."/>
            <person name="Ossowski S."/>
            <person name="Ottilar R.P."/>
            <person name="Salamov A.A."/>
            <person name="Schneeberger K."/>
            <person name="Spannagl M."/>
            <person name="Wang X."/>
            <person name="Yang L."/>
            <person name="Nasrallah M.E."/>
            <person name="Bergelson J."/>
            <person name="Carrington J.C."/>
            <person name="Gaut B.S."/>
            <person name="Schmutz J."/>
            <person name="Mayer K.F.X."/>
            <person name="Van de Peer Y."/>
            <person name="Grigoriev I.V."/>
            <person name="Nordborg M."/>
            <person name="Weigel D."/>
            <person name="Guo Y.-L."/>
        </authorList>
    </citation>
    <scope>NUCLEOTIDE SEQUENCE [LARGE SCALE GENOMIC DNA]</scope>
    <source>
        <strain evidence="10">cv. MN47</strain>
    </source>
</reference>
<dbReference type="SUPFAM" id="SSF46689">
    <property type="entry name" value="Homeodomain-like"/>
    <property type="match status" value="1"/>
</dbReference>
<evidence type="ECO:0000313" key="10">
    <source>
        <dbReference type="Proteomes" id="UP000008694"/>
    </source>
</evidence>
<dbReference type="PANTHER" id="PTHR47994">
    <property type="entry name" value="F14D16.11-RELATED"/>
    <property type="match status" value="1"/>
</dbReference>
<dbReference type="InterPro" id="IPR017930">
    <property type="entry name" value="Myb_dom"/>
</dbReference>
<evidence type="ECO:0000256" key="5">
    <source>
        <dbReference type="ARBA" id="ARBA00023163"/>
    </source>
</evidence>
<keyword evidence="4" id="KW-0238">DNA-binding</keyword>
<dbReference type="PROSITE" id="PS50090">
    <property type="entry name" value="MYB_LIKE"/>
    <property type="match status" value="2"/>
</dbReference>
<gene>
    <name evidence="9" type="ORF">ARALYDRAFT_899987</name>
</gene>
<dbReference type="STRING" id="81972.D7L7N3"/>
<dbReference type="CDD" id="cd00167">
    <property type="entry name" value="SANT"/>
    <property type="match status" value="2"/>
</dbReference>
<protein>
    <recommendedName>
        <fullName evidence="11">MYB transcription factor</fullName>
    </recommendedName>
</protein>
<dbReference type="InterPro" id="IPR015495">
    <property type="entry name" value="Myb_TF_plants"/>
</dbReference>
<comment type="subcellular location">
    <subcellularLocation>
        <location evidence="1">Nucleus</location>
    </subcellularLocation>
</comment>